<feature type="transmembrane region" description="Helical" evidence="2">
    <location>
        <begin position="112"/>
        <end position="132"/>
    </location>
</feature>
<comment type="caution">
    <text evidence="4">The sequence shown here is derived from an EMBL/GenBank/DDBJ whole genome shotgun (WGS) entry which is preliminary data.</text>
</comment>
<evidence type="ECO:0000259" key="3">
    <source>
        <dbReference type="Pfam" id="PF02397"/>
    </source>
</evidence>
<keyword evidence="5" id="KW-1185">Reference proteome</keyword>
<organism evidence="4 5">
    <name type="scientific">Advenella incenata</name>
    <dbReference type="NCBI Taxonomy" id="267800"/>
    <lineage>
        <taxon>Bacteria</taxon>
        <taxon>Pseudomonadati</taxon>
        <taxon>Pseudomonadota</taxon>
        <taxon>Betaproteobacteria</taxon>
        <taxon>Burkholderiales</taxon>
        <taxon>Alcaligenaceae</taxon>
    </lineage>
</organism>
<proteinExistence type="inferred from homology"/>
<evidence type="ECO:0000313" key="5">
    <source>
        <dbReference type="Proteomes" id="UP000293398"/>
    </source>
</evidence>
<dbReference type="EMBL" id="SHKO01000001">
    <property type="protein sequence ID" value="RZT99103.1"/>
    <property type="molecule type" value="Genomic_DNA"/>
</dbReference>
<dbReference type="PANTHER" id="PTHR30576:SF0">
    <property type="entry name" value="UNDECAPRENYL-PHOSPHATE N-ACETYLGALACTOSAMINYL 1-PHOSPHATE TRANSFERASE-RELATED"/>
    <property type="match status" value="1"/>
</dbReference>
<name>A0A4Q7VRG6_9BURK</name>
<keyword evidence="4" id="KW-0808">Transferase</keyword>
<feature type="transmembrane region" description="Helical" evidence="2">
    <location>
        <begin position="238"/>
        <end position="261"/>
    </location>
</feature>
<dbReference type="Proteomes" id="UP000293398">
    <property type="component" value="Unassembled WGS sequence"/>
</dbReference>
<keyword evidence="2" id="KW-0812">Transmembrane</keyword>
<keyword evidence="2" id="KW-0472">Membrane</keyword>
<feature type="transmembrane region" description="Helical" evidence="2">
    <location>
        <begin position="21"/>
        <end position="42"/>
    </location>
</feature>
<feature type="domain" description="Bacterial sugar transferase" evidence="3">
    <location>
        <begin position="237"/>
        <end position="418"/>
    </location>
</feature>
<dbReference type="GO" id="GO:0016780">
    <property type="term" value="F:phosphotransferase activity, for other substituted phosphate groups"/>
    <property type="evidence" value="ECO:0007669"/>
    <property type="project" value="TreeGrafter"/>
</dbReference>
<evidence type="ECO:0000313" key="4">
    <source>
        <dbReference type="EMBL" id="RZT99103.1"/>
    </source>
</evidence>
<feature type="transmembrane region" description="Helical" evidence="2">
    <location>
        <begin position="54"/>
        <end position="72"/>
    </location>
</feature>
<keyword evidence="2" id="KW-1133">Transmembrane helix</keyword>
<protein>
    <submittedName>
        <fullName evidence="4">Lipopolysaccharide/colanic/teichoic acid biosynthesis glycosyltransferase</fullName>
    </submittedName>
</protein>
<sequence>MNELIPTRRFDRFFEQLLFSRVFSIAIGWSLSVALPYVLMWGPRAVWSPDNGQVTAAAVTTLALVLSNVAVFRLLTRYPGGRNVALVAPQVLAIYLILSLIVLVFRLEVSRYLLFASGIVALFWLHIEFMALQHLKKVKLAVIDMGRAAELTKIPFIDTRILKAPDLQEVRYDGVVADFDAIDGTWERFLTRCVLKGTAVYNAKHLLESLTGRVSIRKMSENDIGSLLPSRNYERLKFLFDIVIVLLTLPLVLIVCAVTAVCIRLDSPGPILYTQTRIGRGNRPFIVYKFRSMACTGDTTEVFAREDDGRITRVGRVIRMLRIDELPQYINVIRGEMSLIGPRPEQPSFVEQFDELIPFYSYRHVLKPGITGWAQVRSGYAADVDETQIKIEHDFYYIKNASFALDIYIIFLTVKTMLTGYGAR</sequence>
<evidence type="ECO:0000256" key="2">
    <source>
        <dbReference type="SAM" id="Phobius"/>
    </source>
</evidence>
<dbReference type="RefSeq" id="WP_130303371.1">
    <property type="nucleotide sequence ID" value="NZ_SHKO01000001.1"/>
</dbReference>
<feature type="transmembrane region" description="Helical" evidence="2">
    <location>
        <begin position="84"/>
        <end position="106"/>
    </location>
</feature>
<dbReference type="OrthoDB" id="9808602at2"/>
<accession>A0A4Q7VRG6</accession>
<dbReference type="InterPro" id="IPR003362">
    <property type="entry name" value="Bact_transf"/>
</dbReference>
<evidence type="ECO:0000256" key="1">
    <source>
        <dbReference type="ARBA" id="ARBA00006464"/>
    </source>
</evidence>
<reference evidence="4 5" key="1">
    <citation type="submission" date="2019-02" db="EMBL/GenBank/DDBJ databases">
        <title>Genomic Encyclopedia of Type Strains, Phase IV (KMG-IV): sequencing the most valuable type-strain genomes for metagenomic binning, comparative biology and taxonomic classification.</title>
        <authorList>
            <person name="Goeker M."/>
        </authorList>
    </citation>
    <scope>NUCLEOTIDE SEQUENCE [LARGE SCALE GENOMIC DNA]</scope>
    <source>
        <strain evidence="4 5">DSM 23814</strain>
    </source>
</reference>
<dbReference type="PANTHER" id="PTHR30576">
    <property type="entry name" value="COLANIC BIOSYNTHESIS UDP-GLUCOSE LIPID CARRIER TRANSFERASE"/>
    <property type="match status" value="1"/>
</dbReference>
<comment type="similarity">
    <text evidence="1">Belongs to the bacterial sugar transferase family.</text>
</comment>
<gene>
    <name evidence="4" type="ORF">EV681_0885</name>
</gene>
<dbReference type="Pfam" id="PF02397">
    <property type="entry name" value="Bac_transf"/>
    <property type="match status" value="1"/>
</dbReference>
<dbReference type="AlphaFoldDB" id="A0A4Q7VRG6"/>